<proteinExistence type="predicted"/>
<reference evidence="3" key="1">
    <citation type="submission" date="2019-10" db="EMBL/GenBank/DDBJ databases">
        <title>Antimicrobial potential of Antarctic Bacteria.</title>
        <authorList>
            <person name="Benaud N."/>
            <person name="Edwards R.J."/>
            <person name="Ferrari B.C."/>
        </authorList>
    </citation>
    <scope>NUCLEOTIDE SEQUENCE [LARGE SCALE GENOMIC DNA]</scope>
    <source>
        <strain evidence="3">NBSH44</strain>
    </source>
</reference>
<name>A0A7G7BJG7_9ACTN</name>
<evidence type="ECO:0000313" key="3">
    <source>
        <dbReference type="Proteomes" id="UP000515307"/>
    </source>
</evidence>
<evidence type="ECO:0000256" key="1">
    <source>
        <dbReference type="SAM" id="MobiDB-lite"/>
    </source>
</evidence>
<dbReference type="KEGG" id="sfiy:F0344_13390"/>
<keyword evidence="3" id="KW-1185">Reference proteome</keyword>
<sequence length="100" mass="9732">MTPGGWCERRPVARRGTARTAAEQAGPAVGQTSDAALPPFAGQAVSALLPVVGQGLGDLGAVAQGVVGEAGPFAEGVVASGSRPTGSDPAAGPRVRCGIR</sequence>
<organism evidence="2 3">
    <name type="scientific">Streptomyces finlayi</name>
    <dbReference type="NCBI Taxonomy" id="67296"/>
    <lineage>
        <taxon>Bacteria</taxon>
        <taxon>Bacillati</taxon>
        <taxon>Actinomycetota</taxon>
        <taxon>Actinomycetes</taxon>
        <taxon>Kitasatosporales</taxon>
        <taxon>Streptomycetaceae</taxon>
        <taxon>Streptomyces</taxon>
    </lineage>
</organism>
<dbReference type="EMBL" id="CP045702">
    <property type="protein sequence ID" value="QNE75482.1"/>
    <property type="molecule type" value="Genomic_DNA"/>
</dbReference>
<dbReference type="Proteomes" id="UP000515307">
    <property type="component" value="Chromosome"/>
</dbReference>
<dbReference type="RefSeq" id="WP_185299007.1">
    <property type="nucleotide sequence ID" value="NZ_CP045702.1"/>
</dbReference>
<protein>
    <submittedName>
        <fullName evidence="2">Uncharacterized protein</fullName>
    </submittedName>
</protein>
<dbReference type="AlphaFoldDB" id="A0A7G7BJG7"/>
<accession>A0A7G7BJG7</accession>
<gene>
    <name evidence="2" type="ORF">F0344_13390</name>
</gene>
<evidence type="ECO:0000313" key="2">
    <source>
        <dbReference type="EMBL" id="QNE75482.1"/>
    </source>
</evidence>
<feature type="region of interest" description="Disordered" evidence="1">
    <location>
        <begin position="77"/>
        <end position="100"/>
    </location>
</feature>
<feature type="region of interest" description="Disordered" evidence="1">
    <location>
        <begin position="1"/>
        <end position="34"/>
    </location>
</feature>